<comment type="caution">
    <text evidence="6">The sequence shown here is derived from an EMBL/GenBank/DDBJ whole genome shotgun (WGS) entry which is preliminary data.</text>
</comment>
<dbReference type="Pfam" id="PF00126">
    <property type="entry name" value="HTH_1"/>
    <property type="match status" value="1"/>
</dbReference>
<dbReference type="GO" id="GO:0003700">
    <property type="term" value="F:DNA-binding transcription factor activity"/>
    <property type="evidence" value="ECO:0007669"/>
    <property type="project" value="InterPro"/>
</dbReference>
<evidence type="ECO:0000256" key="3">
    <source>
        <dbReference type="ARBA" id="ARBA00023125"/>
    </source>
</evidence>
<comment type="similarity">
    <text evidence="1">Belongs to the LysR transcriptional regulatory family.</text>
</comment>
<proteinExistence type="inferred from homology"/>
<accession>A0A081NG69</accession>
<dbReference type="eggNOG" id="COG0583">
    <property type="taxonomic scope" value="Bacteria"/>
</dbReference>
<dbReference type="GO" id="GO:0000976">
    <property type="term" value="F:transcription cis-regulatory region binding"/>
    <property type="evidence" value="ECO:0007669"/>
    <property type="project" value="TreeGrafter"/>
</dbReference>
<evidence type="ECO:0000259" key="5">
    <source>
        <dbReference type="PROSITE" id="PS50931"/>
    </source>
</evidence>
<evidence type="ECO:0000256" key="1">
    <source>
        <dbReference type="ARBA" id="ARBA00009437"/>
    </source>
</evidence>
<reference evidence="6 7" key="1">
    <citation type="submission" date="2014-06" db="EMBL/GenBank/DDBJ databases">
        <title>Whole Genome Sequences of Three Symbiotic Endozoicomonas Bacteria.</title>
        <authorList>
            <person name="Neave M.J."/>
            <person name="Apprill A."/>
            <person name="Voolstra C.R."/>
        </authorList>
    </citation>
    <scope>NUCLEOTIDE SEQUENCE [LARGE SCALE GENOMIC DNA]</scope>
    <source>
        <strain evidence="6 7">DSM 25634</strain>
    </source>
</reference>
<protein>
    <recommendedName>
        <fullName evidence="5">HTH lysR-type domain-containing protein</fullName>
    </recommendedName>
</protein>
<dbReference type="Proteomes" id="UP000028073">
    <property type="component" value="Unassembled WGS sequence"/>
</dbReference>
<dbReference type="OrthoDB" id="9808620at2"/>
<dbReference type="InterPro" id="IPR036390">
    <property type="entry name" value="WH_DNA-bd_sf"/>
</dbReference>
<feature type="domain" description="HTH lysR-type" evidence="5">
    <location>
        <begin position="3"/>
        <end position="60"/>
    </location>
</feature>
<sequence length="298" mass="33365">MHITLKQLKAFRAVASLGQVRLAAQQLSLSQPATSMAIAELENQLGCQLFDRTGNKLLINHQGELLMPLASELLDRTSEIETLFRDLQNTESGHLRIGASTTIGNYLLPDILAQVSADFPNISFNMDIRNTENIISRIASFDLDIGCVEGPCQHEDIDVIPWQEDELLIICSPDHPLANLREVSVEQLNNQNWILRESGSGTRNIFDQQLGQKLTDLSVKMELNQSEAIKKLVQYGQGISCLSRLCVSHELELGELISVKVTGVTLRRTLSLLLHKKKYQSHIIQLMLSALGWQKPEY</sequence>
<evidence type="ECO:0000256" key="2">
    <source>
        <dbReference type="ARBA" id="ARBA00023015"/>
    </source>
</evidence>
<dbReference type="InterPro" id="IPR036388">
    <property type="entry name" value="WH-like_DNA-bd_sf"/>
</dbReference>
<dbReference type="Pfam" id="PF03466">
    <property type="entry name" value="LysR_substrate"/>
    <property type="match status" value="1"/>
</dbReference>
<dbReference type="SUPFAM" id="SSF53850">
    <property type="entry name" value="Periplasmic binding protein-like II"/>
    <property type="match status" value="1"/>
</dbReference>
<gene>
    <name evidence="6" type="ORF">GZ78_16840</name>
</gene>
<dbReference type="PROSITE" id="PS50931">
    <property type="entry name" value="HTH_LYSR"/>
    <property type="match status" value="1"/>
</dbReference>
<keyword evidence="3" id="KW-0238">DNA-binding</keyword>
<dbReference type="STRING" id="1137799.GZ78_16840"/>
<keyword evidence="7" id="KW-1185">Reference proteome</keyword>
<dbReference type="PANTHER" id="PTHR30126:SF94">
    <property type="entry name" value="LYSR FAMILY TRANSCRIPTIONAL REGULATOR"/>
    <property type="match status" value="1"/>
</dbReference>
<dbReference type="Gene3D" id="3.40.190.290">
    <property type="match status" value="1"/>
</dbReference>
<dbReference type="SUPFAM" id="SSF46785">
    <property type="entry name" value="Winged helix' DNA-binding domain"/>
    <property type="match status" value="1"/>
</dbReference>
<evidence type="ECO:0000313" key="6">
    <source>
        <dbReference type="EMBL" id="KEQ17442.1"/>
    </source>
</evidence>
<name>A0A081NG69_9GAMM</name>
<dbReference type="NCBIfam" id="NF008095">
    <property type="entry name" value="PRK10837.1"/>
    <property type="match status" value="1"/>
</dbReference>
<dbReference type="RefSeq" id="WP_034837707.1">
    <property type="nucleotide sequence ID" value="NZ_JOKH01000003.1"/>
</dbReference>
<organism evidence="6 7">
    <name type="scientific">Endozoicomonas numazuensis</name>
    <dbReference type="NCBI Taxonomy" id="1137799"/>
    <lineage>
        <taxon>Bacteria</taxon>
        <taxon>Pseudomonadati</taxon>
        <taxon>Pseudomonadota</taxon>
        <taxon>Gammaproteobacteria</taxon>
        <taxon>Oceanospirillales</taxon>
        <taxon>Endozoicomonadaceae</taxon>
        <taxon>Endozoicomonas</taxon>
    </lineage>
</organism>
<keyword evidence="2" id="KW-0805">Transcription regulation</keyword>
<dbReference type="CDD" id="cd08420">
    <property type="entry name" value="PBP2_CysL_like"/>
    <property type="match status" value="1"/>
</dbReference>
<dbReference type="AlphaFoldDB" id="A0A081NG69"/>
<dbReference type="PRINTS" id="PR00039">
    <property type="entry name" value="HTHLYSR"/>
</dbReference>
<dbReference type="EMBL" id="JOKH01000003">
    <property type="protein sequence ID" value="KEQ17442.1"/>
    <property type="molecule type" value="Genomic_DNA"/>
</dbReference>
<dbReference type="Gene3D" id="1.10.10.10">
    <property type="entry name" value="Winged helix-like DNA-binding domain superfamily/Winged helix DNA-binding domain"/>
    <property type="match status" value="1"/>
</dbReference>
<dbReference type="InterPro" id="IPR000847">
    <property type="entry name" value="LysR_HTH_N"/>
</dbReference>
<dbReference type="PANTHER" id="PTHR30126">
    <property type="entry name" value="HTH-TYPE TRANSCRIPTIONAL REGULATOR"/>
    <property type="match status" value="1"/>
</dbReference>
<dbReference type="InterPro" id="IPR005119">
    <property type="entry name" value="LysR_subst-bd"/>
</dbReference>
<evidence type="ECO:0000313" key="7">
    <source>
        <dbReference type="Proteomes" id="UP000028073"/>
    </source>
</evidence>
<keyword evidence="4" id="KW-0804">Transcription</keyword>
<evidence type="ECO:0000256" key="4">
    <source>
        <dbReference type="ARBA" id="ARBA00023163"/>
    </source>
</evidence>